<dbReference type="AlphaFoldDB" id="A0A176RXQ0"/>
<name>A0A176RXQ0_9GAMM</name>
<gene>
    <name evidence="1" type="ORF">THIOM_003729</name>
</gene>
<proteinExistence type="predicted"/>
<accession>A0A176RXQ0</accession>
<dbReference type="EMBL" id="LUTY01002278">
    <property type="protein sequence ID" value="OAD20562.1"/>
    <property type="molecule type" value="Genomic_DNA"/>
</dbReference>
<sequence length="181" mass="20585">YSGKLSDIKKAKAISQDLTDIAHQMNWPLVSLEDDESAIWFDTQLTGVALSVHPKCETFFLGFDENGNLYHPINVMLISEGYIKPEEVSVFVKTQFAEPETHLWIIGVLKYVQMHYIPDLQVTDEAGYWETGDVEILEENMGTIDVKTEMMTRVLASINVGEIYDCTPEKMASWFEGLVTR</sequence>
<dbReference type="Proteomes" id="UP000076962">
    <property type="component" value="Unassembled WGS sequence"/>
</dbReference>
<feature type="non-terminal residue" evidence="1">
    <location>
        <position position="181"/>
    </location>
</feature>
<evidence type="ECO:0000313" key="2">
    <source>
        <dbReference type="Proteomes" id="UP000076962"/>
    </source>
</evidence>
<feature type="non-terminal residue" evidence="1">
    <location>
        <position position="1"/>
    </location>
</feature>
<keyword evidence="2" id="KW-1185">Reference proteome</keyword>
<comment type="caution">
    <text evidence="1">The sequence shown here is derived from an EMBL/GenBank/DDBJ whole genome shotgun (WGS) entry which is preliminary data.</text>
</comment>
<evidence type="ECO:0000313" key="1">
    <source>
        <dbReference type="EMBL" id="OAD20562.1"/>
    </source>
</evidence>
<reference evidence="1 2" key="1">
    <citation type="submission" date="2016-05" db="EMBL/GenBank/DDBJ databases">
        <title>Single-cell genome of chain-forming Candidatus Thiomargarita nelsonii and comparison to other large sulfur-oxidizing bacteria.</title>
        <authorList>
            <person name="Winkel M."/>
            <person name="Salman V."/>
            <person name="Woyke T."/>
            <person name="Schulz-Vogt H."/>
            <person name="Richter M."/>
            <person name="Flood B."/>
            <person name="Bailey J."/>
            <person name="Amann R."/>
            <person name="Mussmann M."/>
        </authorList>
    </citation>
    <scope>NUCLEOTIDE SEQUENCE [LARGE SCALE GENOMIC DNA]</scope>
    <source>
        <strain evidence="1 2">THI036</strain>
    </source>
</reference>
<organism evidence="1 2">
    <name type="scientific">Candidatus Thiomargarita nelsonii</name>
    <dbReference type="NCBI Taxonomy" id="1003181"/>
    <lineage>
        <taxon>Bacteria</taxon>
        <taxon>Pseudomonadati</taxon>
        <taxon>Pseudomonadota</taxon>
        <taxon>Gammaproteobacteria</taxon>
        <taxon>Thiotrichales</taxon>
        <taxon>Thiotrichaceae</taxon>
        <taxon>Thiomargarita</taxon>
    </lineage>
</organism>
<protein>
    <submittedName>
        <fullName evidence="1">Uncharacterized protein</fullName>
    </submittedName>
</protein>